<reference evidence="1" key="1">
    <citation type="journal article" date="2021" name="Proc. Natl. Acad. Sci. U.S.A.">
        <title>A Catalog of Tens of Thousands of Viruses from Human Metagenomes Reveals Hidden Associations with Chronic Diseases.</title>
        <authorList>
            <person name="Tisza M.J."/>
            <person name="Buck C.B."/>
        </authorList>
    </citation>
    <scope>NUCLEOTIDE SEQUENCE</scope>
    <source>
        <strain evidence="1">CtgFL11</strain>
    </source>
</reference>
<protein>
    <submittedName>
        <fullName evidence="1">Uncharacterized protein</fullName>
    </submittedName>
</protein>
<evidence type="ECO:0000313" key="1">
    <source>
        <dbReference type="EMBL" id="DAF55467.1"/>
    </source>
</evidence>
<sequence>MRGGTTSSAAAPRQKRSIFKSMTVWVFPYRFCFPPLIRPALRRATFPQGKAIRTVMKRR</sequence>
<organism evidence="1">
    <name type="scientific">Podoviridae sp. ctgFL11</name>
    <dbReference type="NCBI Taxonomy" id="2827744"/>
    <lineage>
        <taxon>Viruses</taxon>
        <taxon>Duplodnaviria</taxon>
        <taxon>Heunggongvirae</taxon>
        <taxon>Uroviricota</taxon>
        <taxon>Caudoviricetes</taxon>
    </lineage>
</organism>
<name>A0A8S5SXF6_9CAUD</name>
<dbReference type="EMBL" id="BK032692">
    <property type="protein sequence ID" value="DAF55467.1"/>
    <property type="molecule type" value="Genomic_DNA"/>
</dbReference>
<accession>A0A8S5SXF6</accession>
<proteinExistence type="predicted"/>